<comment type="caution">
    <text evidence="1">The sequence shown here is derived from an EMBL/GenBank/DDBJ whole genome shotgun (WGS) entry which is preliminary data.</text>
</comment>
<dbReference type="Gene3D" id="2.60.120.200">
    <property type="match status" value="1"/>
</dbReference>
<evidence type="ECO:0000313" key="2">
    <source>
        <dbReference type="Proteomes" id="UP000245137"/>
    </source>
</evidence>
<dbReference type="Proteomes" id="UP000245137">
    <property type="component" value="Unassembled WGS sequence"/>
</dbReference>
<sequence length="339" mass="34376">MLGLGLSLSNIAVMHQRGPTPVISIQSGGGYAGAVYAASVAGGQWYADGVAIIGATSQTWTMTAAYEGAAITYRVGARASNAIELWVVSDLGAPPFAQFDARVSSSIMISSPYITSWSSLVGSLSASSVSGAQPTYSATAIGGNPGAVCDGVNDFLATAPVAHPAAWTVQIVAKKTALGTLKILAAADDEVLGRQAQLLRVSASNKIETVAFNTSGAVALAATTTSISAGAPFIAAAVHQTSPTKVLTAYLNDAGSGSVTPGGTPRTLSAALSIGAGLSNGNPVTPFDGAISELIYISRDVTTDERQKLAAYSAWRFGLEASLDMTNPYRTAPPFVTAP</sequence>
<dbReference type="SUPFAM" id="SSF49899">
    <property type="entry name" value="Concanavalin A-like lectins/glucanases"/>
    <property type="match status" value="1"/>
</dbReference>
<proteinExistence type="predicted"/>
<evidence type="ECO:0000313" key="1">
    <source>
        <dbReference type="EMBL" id="PWB94647.1"/>
    </source>
</evidence>
<name>A0A2U1SSQ7_METSR</name>
<dbReference type="OrthoDB" id="7865482at2"/>
<evidence type="ECO:0008006" key="3">
    <source>
        <dbReference type="Google" id="ProtNLM"/>
    </source>
</evidence>
<dbReference type="RefSeq" id="WP_108916400.1">
    <property type="nucleotide sequence ID" value="NZ_BGJY01000018.1"/>
</dbReference>
<keyword evidence="2" id="KW-1185">Reference proteome</keyword>
<organism evidence="1 2">
    <name type="scientific">Methylosinus sporium</name>
    <dbReference type="NCBI Taxonomy" id="428"/>
    <lineage>
        <taxon>Bacteria</taxon>
        <taxon>Pseudomonadati</taxon>
        <taxon>Pseudomonadota</taxon>
        <taxon>Alphaproteobacteria</taxon>
        <taxon>Hyphomicrobiales</taxon>
        <taxon>Methylocystaceae</taxon>
        <taxon>Methylosinus</taxon>
    </lineage>
</organism>
<protein>
    <recommendedName>
        <fullName evidence="3">LamG domain-containing protein</fullName>
    </recommendedName>
</protein>
<dbReference type="EMBL" id="PUIV01000006">
    <property type="protein sequence ID" value="PWB94647.1"/>
    <property type="molecule type" value="Genomic_DNA"/>
</dbReference>
<reference evidence="1 2" key="1">
    <citation type="journal article" date="2018" name="Appl. Microbiol. Biotechnol.">
        <title>Co-cultivation of the strictly anaerobic methanogen Methanosarcina barkeri with aerobic methanotrophs in an oxygen-limited membrane bioreactor.</title>
        <authorList>
            <person name="In 't Zandt M.H."/>
            <person name="van den Bosch T.J.M."/>
            <person name="Rijkers R."/>
            <person name="van Kessel M.A.H.J."/>
            <person name="Jetten M.S.M."/>
            <person name="Welte C.U."/>
        </authorList>
    </citation>
    <scope>NUCLEOTIDE SEQUENCE [LARGE SCALE GENOMIC DNA]</scope>
    <source>
        <strain evidence="1 2">DSM 17706</strain>
    </source>
</reference>
<dbReference type="AlphaFoldDB" id="A0A2U1SSQ7"/>
<gene>
    <name evidence="1" type="ORF">C5689_06180</name>
</gene>
<accession>A0A2U1SSQ7</accession>
<dbReference type="InterPro" id="IPR013320">
    <property type="entry name" value="ConA-like_dom_sf"/>
</dbReference>